<dbReference type="Proteomes" id="UP000046155">
    <property type="component" value="Unassembled WGS sequence"/>
</dbReference>
<dbReference type="Gene3D" id="3.40.50.10240">
    <property type="entry name" value="Thiamin pyrophosphokinase, catalytic domain"/>
    <property type="match status" value="1"/>
</dbReference>
<gene>
    <name evidence="8" type="ORF">SSCH_630003</name>
</gene>
<feature type="domain" description="SteA-like C-terminal" evidence="7">
    <location>
        <begin position="320"/>
        <end position="370"/>
    </location>
</feature>
<dbReference type="Pfam" id="PF04263">
    <property type="entry name" value="TPK_catalytic"/>
    <property type="match status" value="1"/>
</dbReference>
<keyword evidence="5" id="KW-0472">Membrane</keyword>
<feature type="domain" description="Thiamin pyrophosphokinase catalytic" evidence="6">
    <location>
        <begin position="194"/>
        <end position="228"/>
    </location>
</feature>
<keyword evidence="2" id="KW-0547">Nucleotide-binding</keyword>
<dbReference type="GO" id="GO:0009229">
    <property type="term" value="P:thiamine diphosphate biosynthetic process"/>
    <property type="evidence" value="ECO:0007669"/>
    <property type="project" value="InterPro"/>
</dbReference>
<evidence type="ECO:0000313" key="9">
    <source>
        <dbReference type="Proteomes" id="UP000046155"/>
    </source>
</evidence>
<dbReference type="NCBIfam" id="NF040608">
    <property type="entry name" value="division_SteA"/>
    <property type="match status" value="1"/>
</dbReference>
<sequence>MDIKGKAKVDKRTKNLVKRLHSHDIAIIDHADLDELAAETLLYCRPKAIINASSSITGRYPNAGPLNLIKAGVPLFDTAGPKVMQDIHDGDELLISGEEIICRGKWVARGTLLTESMVREKMAAAAQNVKKELAKFVDNTLDYAQREQGLILGEYPVPRLQTKIYDRHALVVVRGAGFQEDILAVKSYIDEIKPVLIGVDGGADALMELGYRPDIIVGDMDSVSDHALISGAEIVVHAYPDGRAPGLERVNELGLQAVVFSAPGTSEDIALLLAYEKGAELIVAVGTHTNMIDFLEKGRPGMASTFLVRLKVGSILVDAKGVSKLYRQGFRLKHVAQIILAALLPLVVIIIVSPSTKSFLKLLIMQVKLMLRI</sequence>
<evidence type="ECO:0000256" key="1">
    <source>
        <dbReference type="ARBA" id="ARBA00022679"/>
    </source>
</evidence>
<name>A0A0B7MIK0_9FIRM</name>
<protein>
    <submittedName>
        <fullName evidence="8">Thiamin pyrophosphokinase catalytic region</fullName>
    </submittedName>
</protein>
<reference evidence="9" key="1">
    <citation type="submission" date="2015-01" db="EMBL/GenBank/DDBJ databases">
        <authorList>
            <person name="Manzoor Shahid"/>
            <person name="Zubair Saima"/>
        </authorList>
    </citation>
    <scope>NUCLEOTIDE SEQUENCE [LARGE SCALE GENOMIC DNA]</scope>
    <source>
        <strain evidence="9">Sp3</strain>
    </source>
</reference>
<keyword evidence="4" id="KW-0067">ATP-binding</keyword>
<keyword evidence="9" id="KW-1185">Reference proteome</keyword>
<evidence type="ECO:0000259" key="6">
    <source>
        <dbReference type="Pfam" id="PF04263"/>
    </source>
</evidence>
<keyword evidence="5" id="KW-1133">Transmembrane helix</keyword>
<dbReference type="Pfam" id="PF12555">
    <property type="entry name" value="SteA-like_C"/>
    <property type="match status" value="1"/>
</dbReference>
<evidence type="ECO:0000313" key="8">
    <source>
        <dbReference type="EMBL" id="CEO89865.1"/>
    </source>
</evidence>
<dbReference type="OrthoDB" id="9804377at2"/>
<accession>A0A0B7MIK0</accession>
<dbReference type="SUPFAM" id="SSF63999">
    <property type="entry name" value="Thiamin pyrophosphokinase, catalytic domain"/>
    <property type="match status" value="1"/>
</dbReference>
<keyword evidence="1" id="KW-0808">Transferase</keyword>
<evidence type="ECO:0000259" key="7">
    <source>
        <dbReference type="Pfam" id="PF12555"/>
    </source>
</evidence>
<dbReference type="GO" id="GO:0016301">
    <property type="term" value="F:kinase activity"/>
    <property type="evidence" value="ECO:0007669"/>
    <property type="project" value="UniProtKB-KW"/>
</dbReference>
<dbReference type="RefSeq" id="WP_044665726.1">
    <property type="nucleotide sequence ID" value="NZ_CDRZ01000262.1"/>
</dbReference>
<dbReference type="GO" id="GO:0004788">
    <property type="term" value="F:thiamine diphosphokinase activity"/>
    <property type="evidence" value="ECO:0007669"/>
    <property type="project" value="InterPro"/>
</dbReference>
<dbReference type="GO" id="GO:0005524">
    <property type="term" value="F:ATP binding"/>
    <property type="evidence" value="ECO:0007669"/>
    <property type="project" value="UniProtKB-KW"/>
</dbReference>
<keyword evidence="3 8" id="KW-0418">Kinase</keyword>
<dbReference type="InterPro" id="IPR047795">
    <property type="entry name" value="Put_SteA-like"/>
</dbReference>
<dbReference type="InterPro" id="IPR036759">
    <property type="entry name" value="TPK_catalytic_sf"/>
</dbReference>
<dbReference type="AlphaFoldDB" id="A0A0B7MIK0"/>
<keyword evidence="5" id="KW-0812">Transmembrane</keyword>
<dbReference type="EMBL" id="CDRZ01000262">
    <property type="protein sequence ID" value="CEO89865.1"/>
    <property type="molecule type" value="Genomic_DNA"/>
</dbReference>
<proteinExistence type="predicted"/>
<evidence type="ECO:0000256" key="5">
    <source>
        <dbReference type="SAM" id="Phobius"/>
    </source>
</evidence>
<evidence type="ECO:0000256" key="4">
    <source>
        <dbReference type="ARBA" id="ARBA00022840"/>
    </source>
</evidence>
<dbReference type="InterPro" id="IPR007371">
    <property type="entry name" value="TPK_catalytic"/>
</dbReference>
<dbReference type="InterPro" id="IPR022215">
    <property type="entry name" value="SteA-like_C"/>
</dbReference>
<evidence type="ECO:0000256" key="3">
    <source>
        <dbReference type="ARBA" id="ARBA00022777"/>
    </source>
</evidence>
<evidence type="ECO:0000256" key="2">
    <source>
        <dbReference type="ARBA" id="ARBA00022741"/>
    </source>
</evidence>
<organism evidence="8 9">
    <name type="scientific">Syntrophaceticus schinkii</name>
    <dbReference type="NCBI Taxonomy" id="499207"/>
    <lineage>
        <taxon>Bacteria</taxon>
        <taxon>Bacillati</taxon>
        <taxon>Bacillota</taxon>
        <taxon>Clostridia</taxon>
        <taxon>Thermoanaerobacterales</taxon>
        <taxon>Thermoanaerobacterales Family III. Incertae Sedis</taxon>
        <taxon>Syntrophaceticus</taxon>
    </lineage>
</organism>
<feature type="transmembrane region" description="Helical" evidence="5">
    <location>
        <begin position="334"/>
        <end position="353"/>
    </location>
</feature>